<evidence type="ECO:0000313" key="2">
    <source>
        <dbReference type="EMBL" id="KAE9531610.1"/>
    </source>
</evidence>
<organism evidence="2 3">
    <name type="scientific">Aphis glycines</name>
    <name type="common">Soybean aphid</name>
    <dbReference type="NCBI Taxonomy" id="307491"/>
    <lineage>
        <taxon>Eukaryota</taxon>
        <taxon>Metazoa</taxon>
        <taxon>Ecdysozoa</taxon>
        <taxon>Arthropoda</taxon>
        <taxon>Hexapoda</taxon>
        <taxon>Insecta</taxon>
        <taxon>Pterygota</taxon>
        <taxon>Neoptera</taxon>
        <taxon>Paraneoptera</taxon>
        <taxon>Hemiptera</taxon>
        <taxon>Sternorrhyncha</taxon>
        <taxon>Aphidomorpha</taxon>
        <taxon>Aphidoidea</taxon>
        <taxon>Aphididae</taxon>
        <taxon>Aphidini</taxon>
        <taxon>Aphis</taxon>
        <taxon>Aphis</taxon>
    </lineage>
</organism>
<dbReference type="EMBL" id="VYZN01000041">
    <property type="protein sequence ID" value="KAE9531610.1"/>
    <property type="molecule type" value="Genomic_DNA"/>
</dbReference>
<protein>
    <submittedName>
        <fullName evidence="2">Uncharacterized protein</fullName>
    </submittedName>
</protein>
<dbReference type="OrthoDB" id="1918at2759"/>
<proteinExistence type="predicted"/>
<dbReference type="PANTHER" id="PTHR12507">
    <property type="entry name" value="REDUCED GROWTH PHENOTYPE 1 RGP1, YEAST -RELATED"/>
    <property type="match status" value="1"/>
</dbReference>
<keyword evidence="1" id="KW-1133">Transmembrane helix</keyword>
<feature type="non-terminal residue" evidence="2">
    <location>
        <position position="1"/>
    </location>
</feature>
<sequence length="584" mass="65542">IFNHLYILTPHFILILYYTKNNLIVYTLVHVQAIKQVKVMLMSLTDEQQLVKPEHKYQYSVVKLYCHIAVKKTNPLAAIANPTNFLVTNPVTVTGRRILRLNLRVNQKPAIGIKNAAPMHRPQVLCAYSIHHIHLNSSISSNSTKSNSYKNHSTATKKPITNIFRIGFYFFNISVSFLVFTVTPFEVYSLLNPIQDSGMIEVSAKLIGGPIFMPGSKVGCCITFTHPPLPSDSRSQSNNDVLENLAWASVQINCLCLTNDSINFPSVMCVTKDEKFLGNSETSFAPCLTDNGHVVLSTKPKILFCDVGLSPDLYSETLPNDAPPSYKGHLVKYAYKITVGMQRLNSPIKLLRVPIRVVVIHGLTEGVTCENSIDLSPSNPFLESQYKHEECDMALQILQNITAKRSPNFYNITNSRGKVARFCLFKQAYRLGEDIVGTFDFEQTDVSCIEFTVSLQCEEAVNKDFIAVSPRPRKDNVSIVSYNTQHQFCANTLKSFLQLAIPLNVTPAFSTLLVCVKWRLHFEFVTSTKTSGERLDETKEGTCWTGPEHIDIETMVWDLPIQIYPSVPSIANDPHAQTRITIAI</sequence>
<keyword evidence="1" id="KW-0472">Membrane</keyword>
<reference evidence="2 3" key="1">
    <citation type="submission" date="2019-08" db="EMBL/GenBank/DDBJ databases">
        <title>The genome of the soybean aphid Biotype 1, its phylome, world population structure and adaptation to the North American continent.</title>
        <authorList>
            <person name="Giordano R."/>
            <person name="Donthu R.K."/>
            <person name="Hernandez A.G."/>
            <person name="Wright C.L."/>
            <person name="Zimin A.V."/>
        </authorList>
    </citation>
    <scope>NUCLEOTIDE SEQUENCE [LARGE SCALE GENOMIC DNA]</scope>
    <source>
        <tissue evidence="2">Whole aphids</tissue>
    </source>
</reference>
<keyword evidence="3" id="KW-1185">Reference proteome</keyword>
<comment type="caution">
    <text evidence="2">The sequence shown here is derived from an EMBL/GenBank/DDBJ whole genome shotgun (WGS) entry which is preliminary data.</text>
</comment>
<dbReference type="InterPro" id="IPR014848">
    <property type="entry name" value="Rgp1"/>
</dbReference>
<gene>
    <name evidence="2" type="ORF">AGLY_010816</name>
</gene>
<dbReference type="Pfam" id="PF08737">
    <property type="entry name" value="Rgp1"/>
    <property type="match status" value="2"/>
</dbReference>
<evidence type="ECO:0000256" key="1">
    <source>
        <dbReference type="SAM" id="Phobius"/>
    </source>
</evidence>
<name>A0A6G0TFY6_APHGL</name>
<keyword evidence="1" id="KW-0812">Transmembrane</keyword>
<accession>A0A6G0TFY6</accession>
<dbReference type="Proteomes" id="UP000475862">
    <property type="component" value="Unassembled WGS sequence"/>
</dbReference>
<evidence type="ECO:0000313" key="3">
    <source>
        <dbReference type="Proteomes" id="UP000475862"/>
    </source>
</evidence>
<dbReference type="AlphaFoldDB" id="A0A6G0TFY6"/>
<feature type="transmembrane region" description="Helical" evidence="1">
    <location>
        <begin position="166"/>
        <end position="185"/>
    </location>
</feature>